<feature type="compositionally biased region" description="Acidic residues" evidence="2">
    <location>
        <begin position="104"/>
        <end position="119"/>
    </location>
</feature>
<evidence type="ECO:0000313" key="3">
    <source>
        <dbReference type="EMBL" id="QAY19134.1"/>
    </source>
</evidence>
<evidence type="ECO:0000313" key="4">
    <source>
        <dbReference type="Proteomes" id="UP000293073"/>
    </source>
</evidence>
<keyword evidence="1" id="KW-0175">Coiled coil</keyword>
<dbReference type="GeneID" id="301358837"/>
<gene>
    <name evidence="3" type="ORF">EO776_03605</name>
</gene>
<evidence type="ECO:0000256" key="1">
    <source>
        <dbReference type="SAM" id="Coils"/>
    </source>
</evidence>
<dbReference type="AlphaFoldDB" id="A0A256K0Q4"/>
<feature type="compositionally biased region" description="Basic and acidic residues" evidence="2">
    <location>
        <begin position="62"/>
        <end position="75"/>
    </location>
</feature>
<feature type="coiled-coil region" evidence="1">
    <location>
        <begin position="240"/>
        <end position="267"/>
    </location>
</feature>
<protein>
    <recommendedName>
        <fullName evidence="5">CopG family transcriptional regulator</fullName>
    </recommendedName>
</protein>
<accession>A0A256K0Q4</accession>
<dbReference type="Proteomes" id="UP000293073">
    <property type="component" value="Chromosome"/>
</dbReference>
<dbReference type="RefSeq" id="WP_094521391.1">
    <property type="nucleotide sequence ID" value="NZ_CP034940.1"/>
</dbReference>
<organism evidence="3 4">
    <name type="scientific">Halorubrum ezzemoulense</name>
    <name type="common">Halorubrum chaoviator</name>
    <dbReference type="NCBI Taxonomy" id="337243"/>
    <lineage>
        <taxon>Archaea</taxon>
        <taxon>Methanobacteriati</taxon>
        <taxon>Methanobacteriota</taxon>
        <taxon>Stenosarchaea group</taxon>
        <taxon>Halobacteria</taxon>
        <taxon>Halobacteriales</taxon>
        <taxon>Haloferacaceae</taxon>
        <taxon>Halorubrum</taxon>
    </lineage>
</organism>
<reference evidence="4" key="1">
    <citation type="submission" date="2019-01" db="EMBL/GenBank/DDBJ databases">
        <title>Complete genome of Halorubrum ezzemoulense strain FB21.</title>
        <authorList>
            <person name="Feng Y."/>
            <person name="Louyakis A.S."/>
            <person name="Papke R.T."/>
            <person name="Gogarten J.P."/>
        </authorList>
    </citation>
    <scope>NUCLEOTIDE SEQUENCE [LARGE SCALE GENOMIC DNA]</scope>
    <source>
        <strain evidence="4">Fb21</strain>
    </source>
</reference>
<dbReference type="EMBL" id="CP034940">
    <property type="protein sequence ID" value="QAY19134.1"/>
    <property type="molecule type" value="Genomic_DNA"/>
</dbReference>
<name>A0A256K0Q4_HALEZ</name>
<evidence type="ECO:0000256" key="2">
    <source>
        <dbReference type="SAM" id="MobiDB-lite"/>
    </source>
</evidence>
<sequence>MGSRDSESDTAVDADTFQQWVRHTAESRGMTEHELLNQLVSAFWALDEMGDIGLNSVSDPENSDRAGDRREEALRNENGADDGRSGTDGDETSEFPDSKMSEFPDSETSEPLDPDDLDPRDDLSSTEMELARRVAELRRQMADLSLDVEQQRSRQEEFTDRLSDDVTRLHSEIQSLESRVEQSDVDVESRIDDVEASLEDVEATQDEFEAWIDGEFDQIEALFERVLDAVQGFDDRIEALEDAIDSVSATEQDREALEALRKQAIRKGIDSGQCENCGMAVDLSMLSEPSCPSCDEEFWDVEEATLWNPFSKATLRTDGQPSRAPDRD</sequence>
<proteinExistence type="predicted"/>
<dbReference type="Gene3D" id="1.10.287.1490">
    <property type="match status" value="1"/>
</dbReference>
<dbReference type="KEGG" id="hezz:EO776_03605"/>
<feature type="region of interest" description="Disordered" evidence="2">
    <location>
        <begin position="52"/>
        <end position="128"/>
    </location>
</feature>
<evidence type="ECO:0008006" key="5">
    <source>
        <dbReference type="Google" id="ProtNLM"/>
    </source>
</evidence>